<accession>A0A1X4G2W8</accession>
<dbReference type="RefSeq" id="WP_085729261.1">
    <property type="nucleotide sequence ID" value="NZ_NBYN01000074.1"/>
</dbReference>
<dbReference type="AlphaFoldDB" id="A0A1X4G2W8"/>
<name>A0A1X4G2W8_9CYAN</name>
<reference evidence="2" key="1">
    <citation type="submission" date="2017-04" db="EMBL/GenBank/DDBJ databases">
        <authorList>
            <person name="Abreu V.A."/>
            <person name="Popin R.V."/>
            <person name="Rigonato J."/>
            <person name="Andreote A.P."/>
            <person name="Schaker P.C."/>
            <person name="Hoff-Risseti C."/>
            <person name="Alvarenga D.O."/>
            <person name="Varani A.M."/>
            <person name="Fiore M.F."/>
        </authorList>
    </citation>
    <scope>NUCLEOTIDE SEQUENCE [LARGE SCALE GENOMIC DNA]</scope>
    <source>
        <strain evidence="2">CENA303</strain>
    </source>
</reference>
<organism evidence="1 2">
    <name type="scientific">Cylindrospermopsis raciborskii CENA303</name>
    <dbReference type="NCBI Taxonomy" id="1170769"/>
    <lineage>
        <taxon>Bacteria</taxon>
        <taxon>Bacillati</taxon>
        <taxon>Cyanobacteriota</taxon>
        <taxon>Cyanophyceae</taxon>
        <taxon>Nostocales</taxon>
        <taxon>Aphanizomenonaceae</taxon>
        <taxon>Cylindrospermopsis</taxon>
    </lineage>
</organism>
<comment type="caution">
    <text evidence="1">The sequence shown here is derived from an EMBL/GenBank/DDBJ whole genome shotgun (WGS) entry which is preliminary data.</text>
</comment>
<sequence length="74" mass="8103">MIKSKLAAKVTLCQVLSVGVDLGAALATSMGHTKSGRADKTLCDRSLREWIKKKVINPLFSRVLYISLILSLML</sequence>
<protein>
    <submittedName>
        <fullName evidence="1">Uncharacterized protein</fullName>
    </submittedName>
</protein>
<gene>
    <name evidence="1" type="ORF">B7O87_15450</name>
</gene>
<evidence type="ECO:0000313" key="1">
    <source>
        <dbReference type="EMBL" id="OSO87072.1"/>
    </source>
</evidence>
<evidence type="ECO:0000313" key="2">
    <source>
        <dbReference type="Proteomes" id="UP000192997"/>
    </source>
</evidence>
<dbReference type="Proteomes" id="UP000192997">
    <property type="component" value="Unassembled WGS sequence"/>
</dbReference>
<dbReference type="EMBL" id="NBYN01000074">
    <property type="protein sequence ID" value="OSO87072.1"/>
    <property type="molecule type" value="Genomic_DNA"/>
</dbReference>
<proteinExistence type="predicted"/>